<dbReference type="Pfam" id="PF04314">
    <property type="entry name" value="PCuAC"/>
    <property type="match status" value="1"/>
</dbReference>
<dbReference type="AlphaFoldDB" id="A0A0D4C0M3"/>
<evidence type="ECO:0000313" key="2">
    <source>
        <dbReference type="EMBL" id="AJT42123.1"/>
    </source>
</evidence>
<gene>
    <name evidence="2" type="ORF">UM93_12530</name>
</gene>
<protein>
    <recommendedName>
        <fullName evidence="4">Copper chaperone PCu(A)C</fullName>
    </recommendedName>
</protein>
<dbReference type="PROSITE" id="PS51257">
    <property type="entry name" value="PROKAR_LIPOPROTEIN"/>
    <property type="match status" value="1"/>
</dbReference>
<feature type="chain" id="PRO_5038704025" description="Copper chaperone PCu(A)C" evidence="1">
    <location>
        <begin position="27"/>
        <end position="177"/>
    </location>
</feature>
<dbReference type="PANTHER" id="PTHR36302">
    <property type="entry name" value="BLR7088 PROTEIN"/>
    <property type="match status" value="1"/>
</dbReference>
<evidence type="ECO:0000313" key="3">
    <source>
        <dbReference type="Proteomes" id="UP000061839"/>
    </source>
</evidence>
<dbReference type="STRING" id="1618207.UM93_12530"/>
<dbReference type="PANTHER" id="PTHR36302:SF1">
    <property type="entry name" value="COPPER CHAPERONE PCU(A)C"/>
    <property type="match status" value="1"/>
</dbReference>
<dbReference type="InterPro" id="IPR036182">
    <property type="entry name" value="PCuAC_sf"/>
</dbReference>
<accession>A0A0D4C0M3</accession>
<dbReference type="OrthoDB" id="9796962at2"/>
<dbReference type="SUPFAM" id="SSF110087">
    <property type="entry name" value="DR1885-like metal-binding protein"/>
    <property type="match status" value="1"/>
</dbReference>
<dbReference type="KEGG" id="ari:UM93_12530"/>
<proteinExistence type="predicted"/>
<reference evidence="2 3" key="1">
    <citation type="journal article" date="2015" name="Genome Announc.">
        <title>Complete Genome Sequencing of Protease-Producing Novel Arthrobacter sp. Strain IHBB 11108 Using PacBio Single-Molecule Real-Time Sequencing Technology.</title>
        <authorList>
            <person name="Kiran S."/>
            <person name="Swarnkar M.K."/>
            <person name="Pal M."/>
            <person name="Thakur R."/>
            <person name="Tewari R."/>
            <person name="Singh A.K."/>
            <person name="Gulati A."/>
        </authorList>
    </citation>
    <scope>NUCLEOTIDE SEQUENCE [LARGE SCALE GENOMIC DNA]</scope>
    <source>
        <strain evidence="2 3">IHBB 11108</strain>
    </source>
</reference>
<dbReference type="Gene3D" id="2.60.40.1890">
    <property type="entry name" value="PCu(A)C copper chaperone"/>
    <property type="match status" value="1"/>
</dbReference>
<dbReference type="RefSeq" id="WP_045075908.1">
    <property type="nucleotide sequence ID" value="NZ_CP011005.1"/>
</dbReference>
<feature type="signal peptide" evidence="1">
    <location>
        <begin position="1"/>
        <end position="26"/>
    </location>
</feature>
<evidence type="ECO:0000256" key="1">
    <source>
        <dbReference type="SAM" id="SignalP"/>
    </source>
</evidence>
<keyword evidence="3" id="KW-1185">Reference proteome</keyword>
<keyword evidence="1" id="KW-0732">Signal</keyword>
<name>A0A0D4C0M3_9MICC</name>
<dbReference type="EMBL" id="CP011005">
    <property type="protein sequence ID" value="AJT42123.1"/>
    <property type="molecule type" value="Genomic_DNA"/>
</dbReference>
<dbReference type="Proteomes" id="UP000061839">
    <property type="component" value="Chromosome"/>
</dbReference>
<dbReference type="InterPro" id="IPR007410">
    <property type="entry name" value="LpqE-like"/>
</dbReference>
<dbReference type="PATRIC" id="fig|1618207.4.peg.2540"/>
<dbReference type="InterPro" id="IPR058248">
    <property type="entry name" value="Lxx211020-like"/>
</dbReference>
<dbReference type="HOGENOM" id="CLU_100939_0_0_11"/>
<sequence>MKKIFSLTAASLGIAALALTGCSGTAASSSSNAGSPSSSASQLAETPSSGLSIVDAWVKSNGTKMTGAFGILKNNTDQNIVVMKASTPAAGMVELHETVMAADGSMKMQPKKGGFVIPAKGQLELKPGGNHIMLMEVGKAINPGDELSFELSLEGGKTMSFKAPAKAFSGANETYAG</sequence>
<evidence type="ECO:0008006" key="4">
    <source>
        <dbReference type="Google" id="ProtNLM"/>
    </source>
</evidence>
<organism evidence="2 3">
    <name type="scientific">Psychromicrobium lacuslunae</name>
    <dbReference type="NCBI Taxonomy" id="1618207"/>
    <lineage>
        <taxon>Bacteria</taxon>
        <taxon>Bacillati</taxon>
        <taxon>Actinomycetota</taxon>
        <taxon>Actinomycetes</taxon>
        <taxon>Micrococcales</taxon>
        <taxon>Micrococcaceae</taxon>
        <taxon>Psychromicrobium</taxon>
    </lineage>
</organism>